<evidence type="ECO:0000259" key="5">
    <source>
        <dbReference type="Pfam" id="PF04542"/>
    </source>
</evidence>
<evidence type="ECO:0000259" key="6">
    <source>
        <dbReference type="Pfam" id="PF08281"/>
    </source>
</evidence>
<sequence>MNQPINSISDSELLMQMKQGNDAAFQVLFDRYWKRLYAYAYSVYKDEGVCEDCVQEIFISLWQNNKETTILHLESYLFKAIKYKLSGHIKKLKFDFVHEEELKSLCNAESGRSELEYLELEKALTSQIHKLSGKCHEVFVLSRLKNKSNGEIAQELNISKRTVESHISNALKLLRANLRETSYFTLFIILRLW</sequence>
<evidence type="ECO:0000256" key="4">
    <source>
        <dbReference type="ARBA" id="ARBA00023163"/>
    </source>
</evidence>
<dbReference type="Pfam" id="PF04542">
    <property type="entry name" value="Sigma70_r2"/>
    <property type="match status" value="1"/>
</dbReference>
<dbReference type="Proteomes" id="UP000248688">
    <property type="component" value="Chromosome"/>
</dbReference>
<evidence type="ECO:0000313" key="7">
    <source>
        <dbReference type="EMBL" id="AWW31434.1"/>
    </source>
</evidence>
<dbReference type="InterPro" id="IPR000792">
    <property type="entry name" value="Tscrpt_reg_LuxR_C"/>
</dbReference>
<dbReference type="SUPFAM" id="SSF88946">
    <property type="entry name" value="Sigma2 domain of RNA polymerase sigma factors"/>
    <property type="match status" value="1"/>
</dbReference>
<dbReference type="InterPro" id="IPR036388">
    <property type="entry name" value="WH-like_DNA-bd_sf"/>
</dbReference>
<feature type="domain" description="RNA polymerase sigma-70 region 2" evidence="5">
    <location>
        <begin position="28"/>
        <end position="91"/>
    </location>
</feature>
<dbReference type="NCBIfam" id="TIGR02985">
    <property type="entry name" value="Sig70_bacteroi1"/>
    <property type="match status" value="1"/>
</dbReference>
<dbReference type="Gene3D" id="1.10.1740.10">
    <property type="match status" value="1"/>
</dbReference>
<name>A0A2Z4IKD4_9BACT</name>
<dbReference type="SUPFAM" id="SSF88659">
    <property type="entry name" value="Sigma3 and sigma4 domains of RNA polymerase sigma factors"/>
    <property type="match status" value="1"/>
</dbReference>
<dbReference type="PANTHER" id="PTHR43133:SF46">
    <property type="entry name" value="RNA POLYMERASE SIGMA-70 FACTOR ECF SUBFAMILY"/>
    <property type="match status" value="1"/>
</dbReference>
<accession>A0A2Z4IKD4</accession>
<evidence type="ECO:0000256" key="1">
    <source>
        <dbReference type="ARBA" id="ARBA00010641"/>
    </source>
</evidence>
<dbReference type="GO" id="GO:0006352">
    <property type="term" value="P:DNA-templated transcription initiation"/>
    <property type="evidence" value="ECO:0007669"/>
    <property type="project" value="InterPro"/>
</dbReference>
<keyword evidence="4" id="KW-0804">Transcription</keyword>
<dbReference type="InterPro" id="IPR013324">
    <property type="entry name" value="RNA_pol_sigma_r3/r4-like"/>
</dbReference>
<evidence type="ECO:0000256" key="2">
    <source>
        <dbReference type="ARBA" id="ARBA00023015"/>
    </source>
</evidence>
<reference evidence="7 8" key="1">
    <citation type="submission" date="2018-06" db="EMBL/GenBank/DDBJ databases">
        <title>Echinicola strongylocentroti sp. nov., isolated from a sea urchin Strongylocentrotus intermedius.</title>
        <authorList>
            <person name="Bae S.S."/>
        </authorList>
    </citation>
    <scope>NUCLEOTIDE SEQUENCE [LARGE SCALE GENOMIC DNA]</scope>
    <source>
        <strain evidence="7 8">MEBiC08714</strain>
    </source>
</reference>
<dbReference type="RefSeq" id="WP_112784810.1">
    <property type="nucleotide sequence ID" value="NZ_CP030041.1"/>
</dbReference>
<dbReference type="InterPro" id="IPR014284">
    <property type="entry name" value="RNA_pol_sigma-70_dom"/>
</dbReference>
<dbReference type="OrthoDB" id="679904at2"/>
<organism evidence="7 8">
    <name type="scientific">Echinicola strongylocentroti</name>
    <dbReference type="NCBI Taxonomy" id="1795355"/>
    <lineage>
        <taxon>Bacteria</taxon>
        <taxon>Pseudomonadati</taxon>
        <taxon>Bacteroidota</taxon>
        <taxon>Cytophagia</taxon>
        <taxon>Cytophagales</taxon>
        <taxon>Cyclobacteriaceae</taxon>
        <taxon>Echinicola</taxon>
    </lineage>
</organism>
<keyword evidence="8" id="KW-1185">Reference proteome</keyword>
<dbReference type="InterPro" id="IPR013325">
    <property type="entry name" value="RNA_pol_sigma_r2"/>
</dbReference>
<dbReference type="EMBL" id="CP030041">
    <property type="protein sequence ID" value="AWW31434.1"/>
    <property type="molecule type" value="Genomic_DNA"/>
</dbReference>
<comment type="similarity">
    <text evidence="1">Belongs to the sigma-70 factor family. ECF subfamily.</text>
</comment>
<dbReference type="InterPro" id="IPR014327">
    <property type="entry name" value="RNA_pol_sigma70_bacteroid"/>
</dbReference>
<gene>
    <name evidence="7" type="ORF">DN752_15610</name>
</gene>
<dbReference type="GO" id="GO:0016987">
    <property type="term" value="F:sigma factor activity"/>
    <property type="evidence" value="ECO:0007669"/>
    <property type="project" value="UniProtKB-KW"/>
</dbReference>
<feature type="domain" description="RNA polymerase sigma factor 70 region 4 type 2" evidence="6">
    <location>
        <begin position="123"/>
        <end position="174"/>
    </location>
</feature>
<dbReference type="InterPro" id="IPR013249">
    <property type="entry name" value="RNA_pol_sigma70_r4_t2"/>
</dbReference>
<dbReference type="PRINTS" id="PR00038">
    <property type="entry name" value="HTHLUXR"/>
</dbReference>
<protein>
    <submittedName>
        <fullName evidence="7">RNA polymerase sigma-70 factor</fullName>
    </submittedName>
</protein>
<dbReference type="GO" id="GO:0003677">
    <property type="term" value="F:DNA binding"/>
    <property type="evidence" value="ECO:0007669"/>
    <property type="project" value="InterPro"/>
</dbReference>
<dbReference type="PANTHER" id="PTHR43133">
    <property type="entry name" value="RNA POLYMERASE ECF-TYPE SIGMA FACTO"/>
    <property type="match status" value="1"/>
</dbReference>
<dbReference type="Pfam" id="PF08281">
    <property type="entry name" value="Sigma70_r4_2"/>
    <property type="match status" value="1"/>
</dbReference>
<evidence type="ECO:0000256" key="3">
    <source>
        <dbReference type="ARBA" id="ARBA00023082"/>
    </source>
</evidence>
<evidence type="ECO:0000313" key="8">
    <source>
        <dbReference type="Proteomes" id="UP000248688"/>
    </source>
</evidence>
<dbReference type="InterPro" id="IPR007627">
    <property type="entry name" value="RNA_pol_sigma70_r2"/>
</dbReference>
<proteinExistence type="inferred from homology"/>
<keyword evidence="3" id="KW-0731">Sigma factor</keyword>
<keyword evidence="2" id="KW-0805">Transcription regulation</keyword>
<dbReference type="InterPro" id="IPR039425">
    <property type="entry name" value="RNA_pol_sigma-70-like"/>
</dbReference>
<dbReference type="NCBIfam" id="TIGR02937">
    <property type="entry name" value="sigma70-ECF"/>
    <property type="match status" value="1"/>
</dbReference>
<dbReference type="AlphaFoldDB" id="A0A2Z4IKD4"/>
<dbReference type="Gene3D" id="1.10.10.10">
    <property type="entry name" value="Winged helix-like DNA-binding domain superfamily/Winged helix DNA-binding domain"/>
    <property type="match status" value="1"/>
</dbReference>
<dbReference type="KEGG" id="est:DN752_15610"/>